<proteinExistence type="inferred from homology"/>
<dbReference type="NCBIfam" id="TIGR00756">
    <property type="entry name" value="PPR"/>
    <property type="match status" value="3"/>
</dbReference>
<dbReference type="InterPro" id="IPR002885">
    <property type="entry name" value="PPR_rpt"/>
</dbReference>
<dbReference type="PANTHER" id="PTHR46128">
    <property type="entry name" value="MITOCHONDRIAL GROUP I INTRON SPLICING FACTOR CCM1"/>
    <property type="match status" value="1"/>
</dbReference>
<feature type="repeat" description="PPR" evidence="2">
    <location>
        <begin position="359"/>
        <end position="389"/>
    </location>
</feature>
<organism evidence="3 4">
    <name type="scientific">Cylindrotheca closterium</name>
    <dbReference type="NCBI Taxonomy" id="2856"/>
    <lineage>
        <taxon>Eukaryota</taxon>
        <taxon>Sar</taxon>
        <taxon>Stramenopiles</taxon>
        <taxon>Ochrophyta</taxon>
        <taxon>Bacillariophyta</taxon>
        <taxon>Bacillariophyceae</taxon>
        <taxon>Bacillariophycidae</taxon>
        <taxon>Bacillariales</taxon>
        <taxon>Bacillariaceae</taxon>
        <taxon>Cylindrotheca</taxon>
    </lineage>
</organism>
<dbReference type="Pfam" id="PF13041">
    <property type="entry name" value="PPR_2"/>
    <property type="match status" value="2"/>
</dbReference>
<dbReference type="Gene3D" id="1.25.40.10">
    <property type="entry name" value="Tetratricopeptide repeat domain"/>
    <property type="match status" value="5"/>
</dbReference>
<dbReference type="AlphaFoldDB" id="A0AAD2FFE1"/>
<evidence type="ECO:0008006" key="5">
    <source>
        <dbReference type="Google" id="ProtNLM"/>
    </source>
</evidence>
<dbReference type="InterPro" id="IPR011990">
    <property type="entry name" value="TPR-like_helical_dom_sf"/>
</dbReference>
<feature type="repeat" description="PPR" evidence="2">
    <location>
        <begin position="274"/>
        <end position="308"/>
    </location>
</feature>
<comment type="caution">
    <text evidence="3">The sequence shown here is derived from an EMBL/GenBank/DDBJ whole genome shotgun (WGS) entry which is preliminary data.</text>
</comment>
<comment type="similarity">
    <text evidence="1">Belongs to the PPR family. P subfamily.</text>
</comment>
<evidence type="ECO:0000313" key="3">
    <source>
        <dbReference type="EMBL" id="CAJ1910446.1"/>
    </source>
</evidence>
<feature type="repeat" description="PPR" evidence="2">
    <location>
        <begin position="522"/>
        <end position="552"/>
    </location>
</feature>
<protein>
    <recommendedName>
        <fullName evidence="5">Pentacotripeptide-repeat region of PRORP domain-containing protein</fullName>
    </recommendedName>
</protein>
<dbReference type="EMBL" id="CAKOGP040000001">
    <property type="protein sequence ID" value="CAJ1910446.1"/>
    <property type="molecule type" value="Genomic_DNA"/>
</dbReference>
<accession>A0AAD2FFE1</accession>
<dbReference type="PROSITE" id="PS51375">
    <property type="entry name" value="PPR"/>
    <property type="match status" value="3"/>
</dbReference>
<evidence type="ECO:0000256" key="2">
    <source>
        <dbReference type="PROSITE-ProRule" id="PRU00708"/>
    </source>
</evidence>
<dbReference type="Proteomes" id="UP001295423">
    <property type="component" value="Unassembled WGS sequence"/>
</dbReference>
<dbReference type="Pfam" id="PF01535">
    <property type="entry name" value="PPR"/>
    <property type="match status" value="2"/>
</dbReference>
<evidence type="ECO:0000313" key="4">
    <source>
        <dbReference type="Proteomes" id="UP001295423"/>
    </source>
</evidence>
<name>A0AAD2FFE1_9STRA</name>
<dbReference type="Pfam" id="PF13812">
    <property type="entry name" value="PPR_3"/>
    <property type="match status" value="1"/>
</dbReference>
<evidence type="ECO:0000256" key="1">
    <source>
        <dbReference type="ARBA" id="ARBA00007626"/>
    </source>
</evidence>
<dbReference type="PANTHER" id="PTHR46128:SF329">
    <property type="entry name" value="MITOCHONDRIAL GROUP I INTRON SPLICING FACTOR DMR1"/>
    <property type="match status" value="1"/>
</dbReference>
<dbReference type="InterPro" id="IPR050872">
    <property type="entry name" value="PPR_P_subfamily"/>
</dbReference>
<sequence>MRRTASTILRRRIASSTSRRRVLFPNESNCFHPPVQHKQSPSTSQIIIIRPLSSSSSDRRDFDVERFVNEFVNRPIGDLDDEDWEELEYYLRKCCRQADPSSVKLSFQVLDRIIRSIDQEEEANPPSNFNPLNMVVMNWRNTYQSAVSKKHDRNLPTPQAIVDQIDVWRSADDSCLQPDAKTYTMIMEALLGGNHNKKIKNMNEQDVLFAGGLLEWMLEESKKQFQIQPTTYTFAAVMNILSKSDLPDPPQKIKALIDKMKVLENEGWPDISPNLVVYNTWLHSLSRAGNVEQAQHVLQQMLTGEIPGVEPDRISFTALLSGYAKQQTQQAAENAETLLLQMHKLYKSGGGEYDSLKPNMITYTIVMDCYAKLGQGEKAEALLRKLLQLYQETNDPDWEADLATYNTVLLAWARSNQPKHADRFLQFLYEEADVTPDERSFNIVLSAWAKVGNAEQAEIILTRMHELYVEGELNTQPTTVTYNTVLDSWKNSNQTNAWKRSIKILDHMMELHDAGEKAVKPNERTWNAVLNALAKAGRVDLASQYIDKFTKAYQQGDVDQGPSIRAWNALLAACLKKKDVDSAQKIWLQLQNNQSLSPDVVTYNTLLNCYAKSPQRRRYRNQMETTYQRLQHDANVKPNKISYLAILNYWIQSRQVDKAESLLDEWCENHDLLGTSFPDRDLFHVVLNGWSYAKKPRHAESLVLKMADLSERPNHRNLKPNVETYNRLLNVWARSNARDAGERSDAILRQMQSFAIGSNTHDAVAPDIISYNSVLNSWANSGDPTAVTRIEGLVMEMILKGLPALTPTLASYGTWLKAIENSGEDDKARRAREVLKTMKIHQLEPSEYILQKVKSFSVDTANAKK</sequence>
<reference evidence="3" key="1">
    <citation type="submission" date="2023-08" db="EMBL/GenBank/DDBJ databases">
        <authorList>
            <person name="Audoor S."/>
            <person name="Bilcke G."/>
        </authorList>
    </citation>
    <scope>NUCLEOTIDE SEQUENCE</scope>
</reference>
<gene>
    <name evidence="3" type="ORF">CYCCA115_LOCUS570</name>
</gene>
<keyword evidence="4" id="KW-1185">Reference proteome</keyword>
<dbReference type="SUPFAM" id="SSF48452">
    <property type="entry name" value="TPR-like"/>
    <property type="match status" value="1"/>
</dbReference>